<keyword evidence="1" id="KW-0812">Transmembrane</keyword>
<evidence type="ECO:0000313" key="2">
    <source>
        <dbReference type="EMBL" id="GHD53848.1"/>
    </source>
</evidence>
<protein>
    <submittedName>
        <fullName evidence="2">Uncharacterized protein</fullName>
    </submittedName>
</protein>
<keyword evidence="1" id="KW-1133">Transmembrane helix</keyword>
<feature type="transmembrane region" description="Helical" evidence="1">
    <location>
        <begin position="25"/>
        <end position="44"/>
    </location>
</feature>
<proteinExistence type="predicted"/>
<keyword evidence="1" id="KW-0472">Membrane</keyword>
<accession>A0A918XU66</accession>
<dbReference type="EMBL" id="BMZS01000007">
    <property type="protein sequence ID" value="GHD53848.1"/>
    <property type="molecule type" value="Genomic_DNA"/>
</dbReference>
<evidence type="ECO:0000313" key="3">
    <source>
        <dbReference type="Proteomes" id="UP000630353"/>
    </source>
</evidence>
<dbReference type="Proteomes" id="UP000630353">
    <property type="component" value="Unassembled WGS sequence"/>
</dbReference>
<reference evidence="2" key="2">
    <citation type="submission" date="2020-09" db="EMBL/GenBank/DDBJ databases">
        <authorList>
            <person name="Sun Q."/>
            <person name="Kim S."/>
        </authorList>
    </citation>
    <scope>NUCLEOTIDE SEQUENCE</scope>
    <source>
        <strain evidence="2">KCTC 42651</strain>
    </source>
</reference>
<keyword evidence="3" id="KW-1185">Reference proteome</keyword>
<sequence>MVSDGVMKVSSASIAASGARVETPGFAAVVRFAVWTLMACFLGCRDRQAGRRKSMRGKWGLRRVRANEFGSG</sequence>
<organism evidence="2 3">
    <name type="scientific">Thalassobaculum fulvum</name>
    <dbReference type="NCBI Taxonomy" id="1633335"/>
    <lineage>
        <taxon>Bacteria</taxon>
        <taxon>Pseudomonadati</taxon>
        <taxon>Pseudomonadota</taxon>
        <taxon>Alphaproteobacteria</taxon>
        <taxon>Rhodospirillales</taxon>
        <taxon>Thalassobaculaceae</taxon>
        <taxon>Thalassobaculum</taxon>
    </lineage>
</organism>
<dbReference type="AlphaFoldDB" id="A0A918XU66"/>
<gene>
    <name evidence="2" type="ORF">GCM10017083_30690</name>
</gene>
<reference evidence="2" key="1">
    <citation type="journal article" date="2014" name="Int. J. Syst. Evol. Microbiol.">
        <title>Complete genome sequence of Corynebacterium casei LMG S-19264T (=DSM 44701T), isolated from a smear-ripened cheese.</title>
        <authorList>
            <consortium name="US DOE Joint Genome Institute (JGI-PGF)"/>
            <person name="Walter F."/>
            <person name="Albersmeier A."/>
            <person name="Kalinowski J."/>
            <person name="Ruckert C."/>
        </authorList>
    </citation>
    <scope>NUCLEOTIDE SEQUENCE</scope>
    <source>
        <strain evidence="2">KCTC 42651</strain>
    </source>
</reference>
<name>A0A918XU66_9PROT</name>
<comment type="caution">
    <text evidence="2">The sequence shown here is derived from an EMBL/GenBank/DDBJ whole genome shotgun (WGS) entry which is preliminary data.</text>
</comment>
<evidence type="ECO:0000256" key="1">
    <source>
        <dbReference type="SAM" id="Phobius"/>
    </source>
</evidence>